<accession>A0A5B9P8J9</accession>
<dbReference type="KEGG" id="mff:MFFC18_13910"/>
<proteinExistence type="predicted"/>
<dbReference type="RefSeq" id="WP_075083165.1">
    <property type="nucleotide sequence ID" value="NZ_CP042912.1"/>
</dbReference>
<evidence type="ECO:0000313" key="2">
    <source>
        <dbReference type="EMBL" id="QEG21535.1"/>
    </source>
</evidence>
<dbReference type="STRING" id="980251.GCA_001642875_00364"/>
<evidence type="ECO:0000256" key="1">
    <source>
        <dbReference type="SAM" id="Phobius"/>
    </source>
</evidence>
<keyword evidence="1" id="KW-0812">Transmembrane</keyword>
<keyword evidence="1" id="KW-0472">Membrane</keyword>
<sequence length="198" mass="21845">MTEIQQNPYAPGVISQNSGAQSDAEVIRSMHLAHEYSIKSTALVFVVVGAIMAIVGANFVHESIFQVIGLRNSARTLYGAPATWAVWYFVFGLFLVFVGVAQCVVAYGIRNLKPWSKNPSIVLATLGLLVFPIGTFINIVILFQLFASKTKMVFSEHYQEVIQQTPHMKHQTSAATWAVLVAFLVFVFWGITMTVLSS</sequence>
<feature type="transmembrane region" description="Helical" evidence="1">
    <location>
        <begin position="42"/>
        <end position="65"/>
    </location>
</feature>
<keyword evidence="3" id="KW-1185">Reference proteome</keyword>
<feature type="transmembrane region" description="Helical" evidence="1">
    <location>
        <begin position="85"/>
        <end position="109"/>
    </location>
</feature>
<protein>
    <submittedName>
        <fullName evidence="2">Uncharacterized protein</fullName>
    </submittedName>
</protein>
<keyword evidence="1" id="KW-1133">Transmembrane helix</keyword>
<dbReference type="AlphaFoldDB" id="A0A5B9P8J9"/>
<evidence type="ECO:0000313" key="3">
    <source>
        <dbReference type="Proteomes" id="UP000322214"/>
    </source>
</evidence>
<organism evidence="2 3">
    <name type="scientific">Mariniblastus fucicola</name>
    <dbReference type="NCBI Taxonomy" id="980251"/>
    <lineage>
        <taxon>Bacteria</taxon>
        <taxon>Pseudomonadati</taxon>
        <taxon>Planctomycetota</taxon>
        <taxon>Planctomycetia</taxon>
        <taxon>Pirellulales</taxon>
        <taxon>Pirellulaceae</taxon>
        <taxon>Mariniblastus</taxon>
    </lineage>
</organism>
<reference evidence="2 3" key="1">
    <citation type="submission" date="2019-08" db="EMBL/GenBank/DDBJ databases">
        <title>Deep-cultivation of Planctomycetes and their phenomic and genomic characterization uncovers novel biology.</title>
        <authorList>
            <person name="Wiegand S."/>
            <person name="Jogler M."/>
            <person name="Boedeker C."/>
            <person name="Pinto D."/>
            <person name="Vollmers J."/>
            <person name="Rivas-Marin E."/>
            <person name="Kohn T."/>
            <person name="Peeters S.H."/>
            <person name="Heuer A."/>
            <person name="Rast P."/>
            <person name="Oberbeckmann S."/>
            <person name="Bunk B."/>
            <person name="Jeske O."/>
            <person name="Meyerdierks A."/>
            <person name="Storesund J.E."/>
            <person name="Kallscheuer N."/>
            <person name="Luecker S."/>
            <person name="Lage O.M."/>
            <person name="Pohl T."/>
            <person name="Merkel B.J."/>
            <person name="Hornburger P."/>
            <person name="Mueller R.-W."/>
            <person name="Bruemmer F."/>
            <person name="Labrenz M."/>
            <person name="Spormann A.M."/>
            <person name="Op den Camp H."/>
            <person name="Overmann J."/>
            <person name="Amann R."/>
            <person name="Jetten M.S.M."/>
            <person name="Mascher T."/>
            <person name="Medema M.H."/>
            <person name="Devos D.P."/>
            <person name="Kaster A.-K."/>
            <person name="Ovreas L."/>
            <person name="Rohde M."/>
            <person name="Galperin M.Y."/>
            <person name="Jogler C."/>
        </authorList>
    </citation>
    <scope>NUCLEOTIDE SEQUENCE [LARGE SCALE GENOMIC DNA]</scope>
    <source>
        <strain evidence="2 3">FC18</strain>
    </source>
</reference>
<feature type="transmembrane region" description="Helical" evidence="1">
    <location>
        <begin position="174"/>
        <end position="196"/>
    </location>
</feature>
<name>A0A5B9P8J9_9BACT</name>
<gene>
    <name evidence="2" type="ORF">MFFC18_13910</name>
</gene>
<dbReference type="Proteomes" id="UP000322214">
    <property type="component" value="Chromosome"/>
</dbReference>
<feature type="transmembrane region" description="Helical" evidence="1">
    <location>
        <begin position="121"/>
        <end position="146"/>
    </location>
</feature>
<dbReference type="EMBL" id="CP042912">
    <property type="protein sequence ID" value="QEG21535.1"/>
    <property type="molecule type" value="Genomic_DNA"/>
</dbReference>